<keyword evidence="1" id="KW-0812">Transmembrane</keyword>
<proteinExistence type="predicted"/>
<feature type="transmembrane region" description="Helical" evidence="1">
    <location>
        <begin position="20"/>
        <end position="38"/>
    </location>
</feature>
<evidence type="ECO:0000313" key="2">
    <source>
        <dbReference type="EMBL" id="CAJ0608108.1"/>
    </source>
</evidence>
<keyword evidence="1" id="KW-1133">Transmembrane helix</keyword>
<organism evidence="2 3">
    <name type="scientific">Cylicocyclus nassatus</name>
    <name type="common">Nematode worm</name>
    <dbReference type="NCBI Taxonomy" id="53992"/>
    <lineage>
        <taxon>Eukaryota</taxon>
        <taxon>Metazoa</taxon>
        <taxon>Ecdysozoa</taxon>
        <taxon>Nematoda</taxon>
        <taxon>Chromadorea</taxon>
        <taxon>Rhabditida</taxon>
        <taxon>Rhabditina</taxon>
        <taxon>Rhabditomorpha</taxon>
        <taxon>Strongyloidea</taxon>
        <taxon>Strongylidae</taxon>
        <taxon>Cylicocyclus</taxon>
    </lineage>
</organism>
<keyword evidence="1" id="KW-0472">Membrane</keyword>
<reference evidence="2" key="1">
    <citation type="submission" date="2023-07" db="EMBL/GenBank/DDBJ databases">
        <authorList>
            <consortium name="CYATHOMIX"/>
        </authorList>
    </citation>
    <scope>NUCLEOTIDE SEQUENCE</scope>
    <source>
        <strain evidence="2">N/A</strain>
    </source>
</reference>
<gene>
    <name evidence="2" type="ORF">CYNAS_LOCUS20091</name>
</gene>
<protein>
    <submittedName>
        <fullName evidence="2">Uncharacterized protein</fullName>
    </submittedName>
</protein>
<evidence type="ECO:0000313" key="3">
    <source>
        <dbReference type="Proteomes" id="UP001176961"/>
    </source>
</evidence>
<accession>A0AA36HDR3</accession>
<evidence type="ECO:0000256" key="1">
    <source>
        <dbReference type="SAM" id="Phobius"/>
    </source>
</evidence>
<name>A0AA36HDR3_CYLNA</name>
<comment type="caution">
    <text evidence="2">The sequence shown here is derived from an EMBL/GenBank/DDBJ whole genome shotgun (WGS) entry which is preliminary data.</text>
</comment>
<dbReference type="AlphaFoldDB" id="A0AA36HDR3"/>
<keyword evidence="3" id="KW-1185">Reference proteome</keyword>
<sequence>MLIRLRPKALLTIRLFGGRLIAVVIFSAILYMLVIAYGNKSTYLFRKHETYARSVTIIIVTPTHKRSGRIGDMLRRHHGFV</sequence>
<dbReference type="Proteomes" id="UP001176961">
    <property type="component" value="Unassembled WGS sequence"/>
</dbReference>
<dbReference type="EMBL" id="CATQJL010000316">
    <property type="protein sequence ID" value="CAJ0608108.1"/>
    <property type="molecule type" value="Genomic_DNA"/>
</dbReference>